<feature type="region of interest" description="Disordered" evidence="5">
    <location>
        <begin position="194"/>
        <end position="213"/>
    </location>
</feature>
<gene>
    <name evidence="7" type="ORF">CEUSTIGMA_g10018.t1</name>
</gene>
<dbReference type="AlphaFoldDB" id="A0A250XI53"/>
<dbReference type="STRING" id="1157962.A0A250XI53"/>
<keyword evidence="4" id="KW-0539">Nucleus</keyword>
<feature type="compositionally biased region" description="Basic and acidic residues" evidence="5">
    <location>
        <begin position="232"/>
        <end position="253"/>
    </location>
</feature>
<dbReference type="EMBL" id="BEGY01000083">
    <property type="protein sequence ID" value="GAX82592.1"/>
    <property type="molecule type" value="Genomic_DNA"/>
</dbReference>
<evidence type="ECO:0000256" key="5">
    <source>
        <dbReference type="SAM" id="MobiDB-lite"/>
    </source>
</evidence>
<accession>A0A250XI53</accession>
<protein>
    <recommendedName>
        <fullName evidence="6">RPA43 OB domain-containing protein</fullName>
    </recommendedName>
</protein>
<dbReference type="Gene3D" id="2.40.50.1060">
    <property type="match status" value="1"/>
</dbReference>
<dbReference type="GO" id="GO:0005736">
    <property type="term" value="C:RNA polymerase I complex"/>
    <property type="evidence" value="ECO:0007669"/>
    <property type="project" value="TreeGrafter"/>
</dbReference>
<feature type="domain" description="RPA43 OB" evidence="6">
    <location>
        <begin position="84"/>
        <end position="124"/>
    </location>
</feature>
<dbReference type="GO" id="GO:0006362">
    <property type="term" value="P:transcription elongation by RNA polymerase I"/>
    <property type="evidence" value="ECO:0007669"/>
    <property type="project" value="TreeGrafter"/>
</dbReference>
<evidence type="ECO:0000256" key="1">
    <source>
        <dbReference type="ARBA" id="ARBA00004123"/>
    </source>
</evidence>
<comment type="caution">
    <text evidence="7">The sequence shown here is derived from an EMBL/GenBank/DDBJ whole genome shotgun (WGS) entry which is preliminary data.</text>
</comment>
<dbReference type="InterPro" id="IPR045113">
    <property type="entry name" value="Rpb7-like"/>
</dbReference>
<dbReference type="Gene3D" id="3.30.1490.120">
    <property type="entry name" value="RNA polymerase Rpb7-like, N-terminal domain"/>
    <property type="match status" value="1"/>
</dbReference>
<evidence type="ECO:0000256" key="4">
    <source>
        <dbReference type="ARBA" id="ARBA00023242"/>
    </source>
</evidence>
<proteinExistence type="predicted"/>
<keyword evidence="2" id="KW-0240">DNA-directed RNA polymerase</keyword>
<feature type="region of interest" description="Disordered" evidence="5">
    <location>
        <begin position="226"/>
        <end position="263"/>
    </location>
</feature>
<reference evidence="7 8" key="1">
    <citation type="submission" date="2017-08" db="EMBL/GenBank/DDBJ databases">
        <title>Acidophilic green algal genome provides insights into adaptation to an acidic environment.</title>
        <authorList>
            <person name="Hirooka S."/>
            <person name="Hirose Y."/>
            <person name="Kanesaki Y."/>
            <person name="Higuchi S."/>
            <person name="Fujiwara T."/>
            <person name="Onuma R."/>
            <person name="Era A."/>
            <person name="Ohbayashi R."/>
            <person name="Uzuka A."/>
            <person name="Nozaki H."/>
            <person name="Yoshikawa H."/>
            <person name="Miyagishima S.Y."/>
        </authorList>
    </citation>
    <scope>NUCLEOTIDE SEQUENCE [LARGE SCALE GENOMIC DNA]</scope>
    <source>
        <strain evidence="7 8">NIES-2499</strain>
    </source>
</reference>
<feature type="compositionally biased region" description="Basic residues" evidence="5">
    <location>
        <begin position="254"/>
        <end position="263"/>
    </location>
</feature>
<evidence type="ECO:0000313" key="7">
    <source>
        <dbReference type="EMBL" id="GAX82592.1"/>
    </source>
</evidence>
<dbReference type="InterPro" id="IPR036898">
    <property type="entry name" value="RNA_pol_Rpb7-like_N_sf"/>
</dbReference>
<dbReference type="GO" id="GO:0006352">
    <property type="term" value="P:DNA-templated transcription initiation"/>
    <property type="evidence" value="ECO:0007669"/>
    <property type="project" value="InterPro"/>
</dbReference>
<sequence length="263" mass="29266">MDASCLKRADAVFNVELHPCKLHNVEEGVSEHLNALLFRFQEDLNGFVIAYKDLNIRKTKQTFIHPYFPLVHLEVRAKVLLFKPAEGCMLVGKVIKIAADFVGLLVLGVFNASIAADSIRSEFKCVDGSWTSKKDKDHVIEVGSEVRFKVTKLQDQSAFFGIFGSMMDKYTGAVTVLKEKGLLKASSCTVETKDATATKKSEMSKPAKKKDKIKLKVSSLQVVALESGHNAKGNEQKKKKKREEISPGEEKECKKQRKMGLSS</sequence>
<evidence type="ECO:0000256" key="2">
    <source>
        <dbReference type="ARBA" id="ARBA00022478"/>
    </source>
</evidence>
<comment type="subcellular location">
    <subcellularLocation>
        <location evidence="1">Nucleus</location>
    </subcellularLocation>
</comment>
<feature type="compositionally biased region" description="Basic and acidic residues" evidence="5">
    <location>
        <begin position="194"/>
        <end position="205"/>
    </location>
</feature>
<evidence type="ECO:0000313" key="8">
    <source>
        <dbReference type="Proteomes" id="UP000232323"/>
    </source>
</evidence>
<dbReference type="InterPro" id="IPR041178">
    <property type="entry name" value="RPA43_OB"/>
</dbReference>
<dbReference type="Proteomes" id="UP000232323">
    <property type="component" value="Unassembled WGS sequence"/>
</dbReference>
<dbReference type="PANTHER" id="PTHR12709">
    <property type="entry name" value="DNA-DIRECTED RNA POLYMERASE II, III"/>
    <property type="match status" value="1"/>
</dbReference>
<keyword evidence="8" id="KW-1185">Reference proteome</keyword>
<dbReference type="Pfam" id="PF17875">
    <property type="entry name" value="RPA43_OB"/>
    <property type="match status" value="1"/>
</dbReference>
<organism evidence="7 8">
    <name type="scientific">Chlamydomonas eustigma</name>
    <dbReference type="NCBI Taxonomy" id="1157962"/>
    <lineage>
        <taxon>Eukaryota</taxon>
        <taxon>Viridiplantae</taxon>
        <taxon>Chlorophyta</taxon>
        <taxon>core chlorophytes</taxon>
        <taxon>Chlorophyceae</taxon>
        <taxon>CS clade</taxon>
        <taxon>Chlamydomonadales</taxon>
        <taxon>Chlamydomonadaceae</taxon>
        <taxon>Chlamydomonas</taxon>
    </lineage>
</organism>
<evidence type="ECO:0000259" key="6">
    <source>
        <dbReference type="Pfam" id="PF17875"/>
    </source>
</evidence>
<dbReference type="OrthoDB" id="10250504at2759"/>
<dbReference type="PANTHER" id="PTHR12709:SF5">
    <property type="entry name" value="DNA-DIRECTED RNA POLYMERASE I SUBUNIT RPA43"/>
    <property type="match status" value="1"/>
</dbReference>
<keyword evidence="3" id="KW-0804">Transcription</keyword>
<name>A0A250XI53_9CHLO</name>
<evidence type="ECO:0000256" key="3">
    <source>
        <dbReference type="ARBA" id="ARBA00023163"/>
    </source>
</evidence>